<evidence type="ECO:0000313" key="3">
    <source>
        <dbReference type="EMBL" id="CAH2218329.1"/>
    </source>
</evidence>
<evidence type="ECO:0000256" key="1">
    <source>
        <dbReference type="SAM" id="MobiDB-lite"/>
    </source>
</evidence>
<evidence type="ECO:0000256" key="2">
    <source>
        <dbReference type="SAM" id="SignalP"/>
    </source>
</evidence>
<proteinExistence type="predicted"/>
<dbReference type="Proteomes" id="UP000838756">
    <property type="component" value="Unassembled WGS sequence"/>
</dbReference>
<accession>A0A8S4QSR4</accession>
<dbReference type="AlphaFoldDB" id="A0A8S4QSR4"/>
<keyword evidence="4" id="KW-1185">Reference proteome</keyword>
<feature type="region of interest" description="Disordered" evidence="1">
    <location>
        <begin position="39"/>
        <end position="68"/>
    </location>
</feature>
<comment type="caution">
    <text evidence="3">The sequence shown here is derived from an EMBL/GenBank/DDBJ whole genome shotgun (WGS) entry which is preliminary data.</text>
</comment>
<dbReference type="EMBL" id="CAKXAJ010019408">
    <property type="protein sequence ID" value="CAH2218329.1"/>
    <property type="molecule type" value="Genomic_DNA"/>
</dbReference>
<evidence type="ECO:0000313" key="4">
    <source>
        <dbReference type="Proteomes" id="UP000838756"/>
    </source>
</evidence>
<feature type="signal peptide" evidence="2">
    <location>
        <begin position="1"/>
        <end position="19"/>
    </location>
</feature>
<reference evidence="3" key="1">
    <citation type="submission" date="2022-03" db="EMBL/GenBank/DDBJ databases">
        <authorList>
            <person name="Lindestad O."/>
        </authorList>
    </citation>
    <scope>NUCLEOTIDE SEQUENCE</scope>
</reference>
<dbReference type="OrthoDB" id="7467708at2759"/>
<feature type="non-terminal residue" evidence="3">
    <location>
        <position position="1"/>
    </location>
</feature>
<gene>
    <name evidence="3" type="primary">jg12777</name>
    <name evidence="3" type="ORF">PAEG_LOCUS6166</name>
</gene>
<name>A0A8S4QSR4_9NEOP</name>
<keyword evidence="2" id="KW-0732">Signal</keyword>
<protein>
    <submittedName>
        <fullName evidence="3">Jg12777 protein</fullName>
    </submittedName>
</protein>
<sequence length="148" mass="15999">MVVGKVLWFSVLLIGTTWGQPVPDPQIMFPCPQPCSEPNPDPCSEPPPCEDALPPCPQSEPPCSQPEPHPCPGYQETIQLRPCNPNDAAVHYVYGQAPTGTVIIKPGLIRFPTPQPIVVKPGEIKLPTPPAIWVKPAPIQPPTPSPIR</sequence>
<organism evidence="3 4">
    <name type="scientific">Pararge aegeria aegeria</name>
    <dbReference type="NCBI Taxonomy" id="348720"/>
    <lineage>
        <taxon>Eukaryota</taxon>
        <taxon>Metazoa</taxon>
        <taxon>Ecdysozoa</taxon>
        <taxon>Arthropoda</taxon>
        <taxon>Hexapoda</taxon>
        <taxon>Insecta</taxon>
        <taxon>Pterygota</taxon>
        <taxon>Neoptera</taxon>
        <taxon>Endopterygota</taxon>
        <taxon>Lepidoptera</taxon>
        <taxon>Glossata</taxon>
        <taxon>Ditrysia</taxon>
        <taxon>Papilionoidea</taxon>
        <taxon>Nymphalidae</taxon>
        <taxon>Satyrinae</taxon>
        <taxon>Satyrini</taxon>
        <taxon>Parargina</taxon>
        <taxon>Pararge</taxon>
    </lineage>
</organism>
<feature type="chain" id="PRO_5035816866" evidence="2">
    <location>
        <begin position="20"/>
        <end position="148"/>
    </location>
</feature>